<dbReference type="Gene3D" id="3.40.50.1010">
    <property type="entry name" value="5'-nuclease"/>
    <property type="match status" value="1"/>
</dbReference>
<sequence length="143" mass="16073">MKPIIVVDANVLMSTLITQQGKVSTALLEASEHYRLVSCHFLYVELFKHKDKLVKLSGLAEPDFLDYLLGILNRIEFLSESLLPTNILEKARLLVDDIDPRDVYYVALTIHLQGRLWTGDRKLAEGLLKKGVSFICSTADLAS</sequence>
<evidence type="ECO:0000259" key="1">
    <source>
        <dbReference type="Pfam" id="PF10130"/>
    </source>
</evidence>
<evidence type="ECO:0000313" key="2">
    <source>
        <dbReference type="EMBL" id="MBO0939962.1"/>
    </source>
</evidence>
<protein>
    <recommendedName>
        <fullName evidence="1">PIN domain-containing protein</fullName>
    </recommendedName>
</protein>
<evidence type="ECO:0000313" key="3">
    <source>
        <dbReference type="Proteomes" id="UP000664034"/>
    </source>
</evidence>
<dbReference type="InterPro" id="IPR002716">
    <property type="entry name" value="PIN_dom"/>
</dbReference>
<dbReference type="Pfam" id="PF10130">
    <property type="entry name" value="PIN_2"/>
    <property type="match status" value="1"/>
</dbReference>
<keyword evidence="3" id="KW-1185">Reference proteome</keyword>
<reference evidence="2" key="1">
    <citation type="submission" date="2021-03" db="EMBL/GenBank/DDBJ databases">
        <title>Fibrella sp. HMF5335 genome sequencing and assembly.</title>
        <authorList>
            <person name="Kang H."/>
            <person name="Kim H."/>
            <person name="Bae S."/>
            <person name="Joh K."/>
        </authorList>
    </citation>
    <scope>NUCLEOTIDE SEQUENCE</scope>
    <source>
        <strain evidence="2">HMF5335</strain>
    </source>
</reference>
<dbReference type="EMBL" id="JAFMYV010000019">
    <property type="protein sequence ID" value="MBO0939962.1"/>
    <property type="molecule type" value="Genomic_DNA"/>
</dbReference>
<accession>A0A939GNZ4</accession>
<dbReference type="AlphaFoldDB" id="A0A939GNZ4"/>
<comment type="caution">
    <text evidence="2">The sequence shown here is derived from an EMBL/GenBank/DDBJ whole genome shotgun (WGS) entry which is preliminary data.</text>
</comment>
<dbReference type="RefSeq" id="WP_207367490.1">
    <property type="nucleotide sequence ID" value="NZ_JAFMYV010000019.1"/>
</dbReference>
<name>A0A939GNZ4_9BACT</name>
<dbReference type="Proteomes" id="UP000664034">
    <property type="component" value="Unassembled WGS sequence"/>
</dbReference>
<gene>
    <name evidence="2" type="ORF">J2I47_25680</name>
</gene>
<dbReference type="SUPFAM" id="SSF88723">
    <property type="entry name" value="PIN domain-like"/>
    <property type="match status" value="1"/>
</dbReference>
<organism evidence="2 3">
    <name type="scientific">Fibrella rubiginis</name>
    <dbReference type="NCBI Taxonomy" id="2817060"/>
    <lineage>
        <taxon>Bacteria</taxon>
        <taxon>Pseudomonadati</taxon>
        <taxon>Bacteroidota</taxon>
        <taxon>Cytophagia</taxon>
        <taxon>Cytophagales</taxon>
        <taxon>Spirosomataceae</taxon>
        <taxon>Fibrella</taxon>
    </lineage>
</organism>
<feature type="domain" description="PIN" evidence="1">
    <location>
        <begin position="6"/>
        <end position="127"/>
    </location>
</feature>
<dbReference type="InterPro" id="IPR029060">
    <property type="entry name" value="PIN-like_dom_sf"/>
</dbReference>
<proteinExistence type="predicted"/>